<sequence length="201" mass="23194">MHINDKSKREFLYKPSYFAGMIVDDEPLTFDSFYAISDEFISLKQTFYRSTLCELICELIHIFKMGSPNYSRLATLFGDSYDYTHGGLIAVYGLKEAKARKEEFETQHGLGKAGMDYGNKIIVSVEPVDRMFEDIIKIEMDIDIETLKVDFLYLYVNGSLDLIKVKNDLEQYYHNIVILKEESLTISNESCQIIITNSNLN</sequence>
<proteinExistence type="predicted"/>
<gene>
    <name evidence="1" type="ORF">J2T19_003012</name>
</gene>
<evidence type="ECO:0000313" key="2">
    <source>
        <dbReference type="Proteomes" id="UP001233836"/>
    </source>
</evidence>
<comment type="caution">
    <text evidence="1">The sequence shown here is derived from an EMBL/GenBank/DDBJ whole genome shotgun (WGS) entry which is preliminary data.</text>
</comment>
<name>A0ABT9WE54_9BACL</name>
<keyword evidence="2" id="KW-1185">Reference proteome</keyword>
<dbReference type="Proteomes" id="UP001233836">
    <property type="component" value="Unassembled WGS sequence"/>
</dbReference>
<reference evidence="1 2" key="1">
    <citation type="submission" date="2023-07" db="EMBL/GenBank/DDBJ databases">
        <title>Sorghum-associated microbial communities from plants grown in Nebraska, USA.</title>
        <authorList>
            <person name="Schachtman D."/>
        </authorList>
    </citation>
    <scope>NUCLEOTIDE SEQUENCE [LARGE SCALE GENOMIC DNA]</scope>
    <source>
        <strain evidence="1 2">DS1314</strain>
    </source>
</reference>
<dbReference type="RefSeq" id="WP_128102037.1">
    <property type="nucleotide sequence ID" value="NZ_JAUSTI010000007.1"/>
</dbReference>
<dbReference type="EMBL" id="JAUSTI010000007">
    <property type="protein sequence ID" value="MDQ0171550.1"/>
    <property type="molecule type" value="Genomic_DNA"/>
</dbReference>
<evidence type="ECO:0000313" key="1">
    <source>
        <dbReference type="EMBL" id="MDQ0171550.1"/>
    </source>
</evidence>
<organism evidence="1 2">
    <name type="scientific">Paenibacillus tundrae</name>
    <dbReference type="NCBI Taxonomy" id="528187"/>
    <lineage>
        <taxon>Bacteria</taxon>
        <taxon>Bacillati</taxon>
        <taxon>Bacillota</taxon>
        <taxon>Bacilli</taxon>
        <taxon>Bacillales</taxon>
        <taxon>Paenibacillaceae</taxon>
        <taxon>Paenibacillus</taxon>
    </lineage>
</organism>
<protein>
    <submittedName>
        <fullName evidence="1">Uncharacterized protein</fullName>
    </submittedName>
</protein>
<accession>A0ABT9WE54</accession>